<gene>
    <name evidence="1" type="ORF">UFOPK1827_01252</name>
</gene>
<dbReference type="EMBL" id="CAEZUO010000061">
    <property type="protein sequence ID" value="CAB4610684.1"/>
    <property type="molecule type" value="Genomic_DNA"/>
</dbReference>
<organism evidence="1">
    <name type="scientific">freshwater metagenome</name>
    <dbReference type="NCBI Taxonomy" id="449393"/>
    <lineage>
        <taxon>unclassified sequences</taxon>
        <taxon>metagenomes</taxon>
        <taxon>ecological metagenomes</taxon>
    </lineage>
</organism>
<name>A0A6J6HHW9_9ZZZZ</name>
<protein>
    <submittedName>
        <fullName evidence="1">Unannotated protein</fullName>
    </submittedName>
</protein>
<dbReference type="AlphaFoldDB" id="A0A6J6HHW9"/>
<evidence type="ECO:0000313" key="1">
    <source>
        <dbReference type="EMBL" id="CAB4610684.1"/>
    </source>
</evidence>
<proteinExistence type="predicted"/>
<accession>A0A6J6HHW9</accession>
<sequence length="97" mass="10405">MERESVRVEAILASTPPTIISWDPLAGELLRGHLEAEGFPGTTHIVGGETAEAAVPLVLLPPPTYADYLGSGWDVRLRSVPLDVPMVVLARPNVPVR</sequence>
<reference evidence="1" key="1">
    <citation type="submission" date="2020-05" db="EMBL/GenBank/DDBJ databases">
        <authorList>
            <person name="Chiriac C."/>
            <person name="Salcher M."/>
            <person name="Ghai R."/>
            <person name="Kavagutti S V."/>
        </authorList>
    </citation>
    <scope>NUCLEOTIDE SEQUENCE</scope>
</reference>